<protein>
    <submittedName>
        <fullName evidence="2">Uncharacterized protein</fullName>
    </submittedName>
</protein>
<keyword evidence="3" id="KW-1185">Reference proteome</keyword>
<feature type="transmembrane region" description="Helical" evidence="1">
    <location>
        <begin position="71"/>
        <end position="93"/>
    </location>
</feature>
<reference evidence="3" key="1">
    <citation type="journal article" date="2010" name="Stand. Genomic Sci.">
        <title>Complete genome sequence of 'Thermobaculum terrenum' type strain (YNP1).</title>
        <authorList>
            <person name="Kiss H."/>
            <person name="Cleland D."/>
            <person name="Lapidus A."/>
            <person name="Lucas S."/>
            <person name="Glavina Del Rio T."/>
            <person name="Nolan M."/>
            <person name="Tice H."/>
            <person name="Han C."/>
            <person name="Goodwin L."/>
            <person name="Pitluck S."/>
            <person name="Liolios K."/>
            <person name="Ivanova N."/>
            <person name="Mavromatis K."/>
            <person name="Ovchinnikova G."/>
            <person name="Pati A."/>
            <person name="Chen A."/>
            <person name="Palaniappan K."/>
            <person name="Land M."/>
            <person name="Hauser L."/>
            <person name="Chang Y."/>
            <person name="Jeffries C."/>
            <person name="Lu M."/>
            <person name="Brettin T."/>
            <person name="Detter J."/>
            <person name="Goker M."/>
            <person name="Tindall B."/>
            <person name="Beck B."/>
            <person name="McDermott T."/>
            <person name="Woyke T."/>
            <person name="Bristow J."/>
            <person name="Eisen J."/>
            <person name="Markowitz V."/>
            <person name="Hugenholtz P."/>
            <person name="Kyrpides N."/>
            <person name="Klenk H."/>
            <person name="Cheng J."/>
        </authorList>
    </citation>
    <scope>NUCLEOTIDE SEQUENCE [LARGE SCALE GENOMIC DNA]</scope>
    <source>
        <strain evidence="3">ATCC BAA-798 / YNP1</strain>
    </source>
</reference>
<evidence type="ECO:0000256" key="1">
    <source>
        <dbReference type="SAM" id="Phobius"/>
    </source>
</evidence>
<dbReference type="KEGG" id="ttr:Tter_2556"/>
<proteinExistence type="predicted"/>
<feature type="transmembrane region" description="Helical" evidence="1">
    <location>
        <begin position="105"/>
        <end position="124"/>
    </location>
</feature>
<dbReference type="AlphaFoldDB" id="D1CI74"/>
<feature type="transmembrane region" description="Helical" evidence="1">
    <location>
        <begin position="136"/>
        <end position="160"/>
    </location>
</feature>
<name>D1CI74_THET1</name>
<keyword evidence="1" id="KW-0472">Membrane</keyword>
<dbReference type="EMBL" id="CP001826">
    <property type="protein sequence ID" value="ACZ43445.1"/>
    <property type="molecule type" value="Genomic_DNA"/>
</dbReference>
<evidence type="ECO:0000313" key="2">
    <source>
        <dbReference type="EMBL" id="ACZ43445.1"/>
    </source>
</evidence>
<dbReference type="HOGENOM" id="CLU_985702_0_0_0"/>
<dbReference type="eggNOG" id="ENOG50346ER">
    <property type="taxonomic scope" value="Bacteria"/>
</dbReference>
<gene>
    <name evidence="2" type="ordered locus">Tter_2556</name>
</gene>
<sequence length="284" mass="30181">MWGLGLILLGTCVAASSLLGPLVLEVIRFRVSASAETQLVGGEIVSLLIVAPMAITAGLLAIRGHDLAPPLALAPSLYALYLAFSLVLGVDYARYPGNNERFFPLYWAITVLAASSALAAWARLSRREIPEPGTRLRWTTSGVLILLGVLLGLTWSKSIWDVLSGSNISQEYLGDPNTYWVIRLLDTAFVIPAALAAGMGLLMRRRSATRAVYGLLGFLMCEAGAVAGMAAAMAIRRDPFASVPFLVITAIGTVALAVLAACWLLLYATHTRDVADAAVIRQAA</sequence>
<evidence type="ECO:0000313" key="3">
    <source>
        <dbReference type="Proteomes" id="UP000000323"/>
    </source>
</evidence>
<dbReference type="Proteomes" id="UP000000323">
    <property type="component" value="Chromosome 2"/>
</dbReference>
<feature type="transmembrane region" description="Helical" evidence="1">
    <location>
        <begin position="43"/>
        <end position="62"/>
    </location>
</feature>
<feature type="transmembrane region" description="Helical" evidence="1">
    <location>
        <begin position="180"/>
        <end position="203"/>
    </location>
</feature>
<dbReference type="STRING" id="525904.Tter_2556"/>
<keyword evidence="1" id="KW-1133">Transmembrane helix</keyword>
<accession>D1CI74</accession>
<organism evidence="2 3">
    <name type="scientific">Thermobaculum terrenum (strain ATCC BAA-798 / CCMEE 7001 / YNP1)</name>
    <dbReference type="NCBI Taxonomy" id="525904"/>
    <lineage>
        <taxon>Bacteria</taxon>
        <taxon>Bacillati</taxon>
        <taxon>Chloroflexota</taxon>
        <taxon>Chloroflexia</taxon>
        <taxon>Candidatus Thermobaculales</taxon>
        <taxon>Candidatus Thermobaculaceae</taxon>
        <taxon>Thermobaculum</taxon>
    </lineage>
</organism>
<feature type="transmembrane region" description="Helical" evidence="1">
    <location>
        <begin position="215"/>
        <end position="235"/>
    </location>
</feature>
<feature type="transmembrane region" description="Helical" evidence="1">
    <location>
        <begin position="241"/>
        <end position="266"/>
    </location>
</feature>
<keyword evidence="1" id="KW-0812">Transmembrane</keyword>